<proteinExistence type="predicted"/>
<organism evidence="1 2">
    <name type="scientific">Naganishia cerealis</name>
    <dbReference type="NCBI Taxonomy" id="610337"/>
    <lineage>
        <taxon>Eukaryota</taxon>
        <taxon>Fungi</taxon>
        <taxon>Dikarya</taxon>
        <taxon>Basidiomycota</taxon>
        <taxon>Agaricomycotina</taxon>
        <taxon>Tremellomycetes</taxon>
        <taxon>Filobasidiales</taxon>
        <taxon>Filobasidiaceae</taxon>
        <taxon>Naganishia</taxon>
    </lineage>
</organism>
<gene>
    <name evidence="1" type="ORF">QFC19_003378</name>
</gene>
<evidence type="ECO:0000313" key="1">
    <source>
        <dbReference type="EMBL" id="KAJ9105810.1"/>
    </source>
</evidence>
<comment type="caution">
    <text evidence="1">The sequence shown here is derived from an EMBL/GenBank/DDBJ whole genome shotgun (WGS) entry which is preliminary data.</text>
</comment>
<name>A0ACC2W3X0_9TREE</name>
<reference evidence="1" key="1">
    <citation type="submission" date="2023-04" db="EMBL/GenBank/DDBJ databases">
        <title>Draft Genome sequencing of Naganishia species isolated from polar environments using Oxford Nanopore Technology.</title>
        <authorList>
            <person name="Leo P."/>
            <person name="Venkateswaran K."/>
        </authorList>
    </citation>
    <scope>NUCLEOTIDE SEQUENCE</scope>
    <source>
        <strain evidence="1">MNA-CCFEE 5261</strain>
    </source>
</reference>
<dbReference type="Proteomes" id="UP001241377">
    <property type="component" value="Unassembled WGS sequence"/>
</dbReference>
<dbReference type="EMBL" id="JASBWR010000032">
    <property type="protein sequence ID" value="KAJ9105810.1"/>
    <property type="molecule type" value="Genomic_DNA"/>
</dbReference>
<protein>
    <submittedName>
        <fullName evidence="1">Uncharacterized protein</fullName>
    </submittedName>
</protein>
<sequence length="171" mass="19089">MVVKLRLARHGRKNTPFYHLVAVNASKRRDALPLEKLGEYDPIPRPSPPTTSLAAAIAQSFHLDSKGRDAAAKEVREKRIVWDVERVRWWLGVGAQPTEAVVKLLEREVAIVEWEMICLEGGERIGFTGPHPRSLRRKGDGATARLCDAIQISTGPGYFFCPEGRQPLQAL</sequence>
<evidence type="ECO:0000313" key="2">
    <source>
        <dbReference type="Proteomes" id="UP001241377"/>
    </source>
</evidence>
<keyword evidence="2" id="KW-1185">Reference proteome</keyword>
<accession>A0ACC2W3X0</accession>